<dbReference type="PANTHER" id="PTHR19847:SF7">
    <property type="entry name" value="DDB1- AND CUL4-ASSOCIATED FACTOR 11"/>
    <property type="match status" value="1"/>
</dbReference>
<feature type="region of interest" description="Disordered" evidence="4">
    <location>
        <begin position="1"/>
        <end position="28"/>
    </location>
</feature>
<dbReference type="STRING" id="65357.A0A024G198"/>
<dbReference type="InterPro" id="IPR051859">
    <property type="entry name" value="DCAF"/>
</dbReference>
<dbReference type="SMART" id="SM00320">
    <property type="entry name" value="WD40"/>
    <property type="match status" value="6"/>
</dbReference>
<dbReference type="InterPro" id="IPR036322">
    <property type="entry name" value="WD40_repeat_dom_sf"/>
</dbReference>
<dbReference type="Gene3D" id="2.130.10.10">
    <property type="entry name" value="YVTN repeat-like/Quinoprotein amine dehydrogenase"/>
    <property type="match status" value="2"/>
</dbReference>
<evidence type="ECO:0000256" key="4">
    <source>
        <dbReference type="SAM" id="MobiDB-lite"/>
    </source>
</evidence>
<sequence length="496" mass="56901">MNLMEENGMNHLSDSDTGDSLHDATDQDMYGTLSPVEQSQISHVFRGETYLPMMFARTENERQQQALIKNSRIAQQIRSHFRSDLLERKGIGCRQTLCNSIASREQFGELTRAQLYKMQETLMLSQDNKVCRLIGDLSDRLYCGGFSSDGSQFLVAGQRDDITLYKTSNWELDCSLPVREVRWTVTDAKYASDDRFILYSTITSKIRMISIESSTEKIFFLHEANSNSELGRQTDRYRRFHQGRFGVWSFDLNSTGTQLVAGTSTNGIVLYDIESERALCHVEGHTDDVNGIAFVDGQFHSNVFVSGSDDSLIKLWDRRLLSGANAKPQGIFPGHTDGLTHLSSRDDGFYFLSNSKDQTCKLWDLRQSHTAEVHKQSLPFRKPYYWDYRYENYPGRNNVPVSHPLDQSVMTYRGHSVMQTLIRCYFSPQWTTAQKYIYTGSADGRIYVYDIISGQLVDVFAMTTNGITRDVRWHPYEPSIVSCDFYGKISVWQRQC</sequence>
<organism evidence="5 6">
    <name type="scientific">Albugo candida</name>
    <dbReference type="NCBI Taxonomy" id="65357"/>
    <lineage>
        <taxon>Eukaryota</taxon>
        <taxon>Sar</taxon>
        <taxon>Stramenopiles</taxon>
        <taxon>Oomycota</taxon>
        <taxon>Peronosporomycetes</taxon>
        <taxon>Albuginales</taxon>
        <taxon>Albuginaceae</taxon>
        <taxon>Albugo</taxon>
    </lineage>
</organism>
<dbReference type="OrthoDB" id="63070at2759"/>
<evidence type="ECO:0000256" key="1">
    <source>
        <dbReference type="ARBA" id="ARBA00022574"/>
    </source>
</evidence>
<dbReference type="InterPro" id="IPR015943">
    <property type="entry name" value="WD40/YVTN_repeat-like_dom_sf"/>
</dbReference>
<dbReference type="EMBL" id="CAIX01000005">
    <property type="protein sequence ID" value="CCI40095.1"/>
    <property type="molecule type" value="Genomic_DNA"/>
</dbReference>
<keyword evidence="1 3" id="KW-0853">WD repeat</keyword>
<name>A0A024G198_9STRA</name>
<evidence type="ECO:0000256" key="2">
    <source>
        <dbReference type="ARBA" id="ARBA00022737"/>
    </source>
</evidence>
<keyword evidence="2" id="KW-0677">Repeat</keyword>
<feature type="repeat" description="WD" evidence="3">
    <location>
        <begin position="332"/>
        <end position="373"/>
    </location>
</feature>
<keyword evidence="6" id="KW-1185">Reference proteome</keyword>
<evidence type="ECO:0000313" key="6">
    <source>
        <dbReference type="Proteomes" id="UP000053237"/>
    </source>
</evidence>
<dbReference type="GO" id="GO:0080008">
    <property type="term" value="C:Cul4-RING E3 ubiquitin ligase complex"/>
    <property type="evidence" value="ECO:0007669"/>
    <property type="project" value="TreeGrafter"/>
</dbReference>
<accession>A0A024G198</accession>
<comment type="caution">
    <text evidence="5">The sequence shown here is derived from an EMBL/GenBank/DDBJ whole genome shotgun (WGS) entry which is preliminary data.</text>
</comment>
<dbReference type="PANTHER" id="PTHR19847">
    <property type="entry name" value="DDB1- AND CUL4-ASSOCIATED FACTOR 11"/>
    <property type="match status" value="1"/>
</dbReference>
<dbReference type="Pfam" id="PF00400">
    <property type="entry name" value="WD40"/>
    <property type="match status" value="3"/>
</dbReference>
<reference evidence="5 6" key="1">
    <citation type="submission" date="2012-05" db="EMBL/GenBank/DDBJ databases">
        <title>Recombination and specialization in a pathogen metapopulation.</title>
        <authorList>
            <person name="Gardiner A."/>
            <person name="Kemen E."/>
            <person name="Schultz-Larsen T."/>
            <person name="MacLean D."/>
            <person name="Van Oosterhout C."/>
            <person name="Jones J.D.G."/>
        </authorList>
    </citation>
    <scope>NUCLEOTIDE SEQUENCE [LARGE SCALE GENOMIC DNA]</scope>
    <source>
        <strain evidence="5 6">Ac Nc2</strain>
    </source>
</reference>
<gene>
    <name evidence="5" type="ORF">BN9_008790</name>
</gene>
<dbReference type="InParanoid" id="A0A024G198"/>
<evidence type="ECO:0000256" key="3">
    <source>
        <dbReference type="PROSITE-ProRule" id="PRU00221"/>
    </source>
</evidence>
<protein>
    <submittedName>
        <fullName evidence="5">Uncharacterized protein</fullName>
    </submittedName>
</protein>
<dbReference type="GO" id="GO:0043161">
    <property type="term" value="P:proteasome-mediated ubiquitin-dependent protein catabolic process"/>
    <property type="evidence" value="ECO:0007669"/>
    <property type="project" value="TreeGrafter"/>
</dbReference>
<dbReference type="InterPro" id="IPR020472">
    <property type="entry name" value="WD40_PAC1"/>
</dbReference>
<feature type="repeat" description="WD" evidence="3">
    <location>
        <begin position="282"/>
        <end position="317"/>
    </location>
</feature>
<dbReference type="Proteomes" id="UP000053237">
    <property type="component" value="Unassembled WGS sequence"/>
</dbReference>
<evidence type="ECO:0000313" key="5">
    <source>
        <dbReference type="EMBL" id="CCI40095.1"/>
    </source>
</evidence>
<dbReference type="PROSITE" id="PS50294">
    <property type="entry name" value="WD_REPEATS_REGION"/>
    <property type="match status" value="2"/>
</dbReference>
<dbReference type="InterPro" id="IPR001680">
    <property type="entry name" value="WD40_rpt"/>
</dbReference>
<proteinExistence type="predicted"/>
<dbReference type="PROSITE" id="PS50082">
    <property type="entry name" value="WD_REPEATS_2"/>
    <property type="match status" value="2"/>
</dbReference>
<dbReference type="AlphaFoldDB" id="A0A024G198"/>
<dbReference type="PRINTS" id="PR00320">
    <property type="entry name" value="GPROTEINBRPT"/>
</dbReference>
<dbReference type="SUPFAM" id="SSF50978">
    <property type="entry name" value="WD40 repeat-like"/>
    <property type="match status" value="1"/>
</dbReference>